<evidence type="ECO:0000259" key="4">
    <source>
        <dbReference type="PROSITE" id="PS01124"/>
    </source>
</evidence>
<organism evidence="5 6">
    <name type="scientific">Chitinophaga flava</name>
    <dbReference type="NCBI Taxonomy" id="2259036"/>
    <lineage>
        <taxon>Bacteria</taxon>
        <taxon>Pseudomonadati</taxon>
        <taxon>Bacteroidota</taxon>
        <taxon>Chitinophagia</taxon>
        <taxon>Chitinophagales</taxon>
        <taxon>Chitinophagaceae</taxon>
        <taxon>Chitinophaga</taxon>
    </lineage>
</organism>
<evidence type="ECO:0000256" key="2">
    <source>
        <dbReference type="ARBA" id="ARBA00023125"/>
    </source>
</evidence>
<dbReference type="OrthoDB" id="629929at2"/>
<dbReference type="SMART" id="SM00342">
    <property type="entry name" value="HTH_ARAC"/>
    <property type="match status" value="1"/>
</dbReference>
<dbReference type="GO" id="GO:0043565">
    <property type="term" value="F:sequence-specific DNA binding"/>
    <property type="evidence" value="ECO:0007669"/>
    <property type="project" value="InterPro"/>
</dbReference>
<dbReference type="Proteomes" id="UP000253410">
    <property type="component" value="Unassembled WGS sequence"/>
</dbReference>
<dbReference type="RefSeq" id="WP_113618166.1">
    <property type="nucleotide sequence ID" value="NZ_QFFJ01000002.1"/>
</dbReference>
<gene>
    <name evidence="5" type="ORF">DF182_23170</name>
</gene>
<dbReference type="InterPro" id="IPR009057">
    <property type="entry name" value="Homeodomain-like_sf"/>
</dbReference>
<protein>
    <submittedName>
        <fullName evidence="5">AraC family transcriptional regulator</fullName>
    </submittedName>
</protein>
<keyword evidence="1" id="KW-0805">Transcription regulation</keyword>
<sequence>MSDTESIEQFYQHKFNHAPNGVELDSGHFNVFDLAETIGPGKPRPYQRRDFYKIMLIRGDNIFHYADKSIPANGAALTFFNPDVPYKCEQRGSTSGYFCIFKEGFFSDHLRSSLKDLPVFTPGSSPIFLLNKQQERLIEDIFSKMRSEITTDYPFKYNLIRSYVTELIHQAMKLQPMEQIYQQTDANARITAVFRELLERQFPISSGAQQFKLRSAADYAGMLNIHVNHLNRAVRTTTGKTTTRLISERLLSEARALLAHTNWNIAEIGYCLGFEEAGNFNHFFKKNTGITPGTYRQQIS</sequence>
<dbReference type="Gene3D" id="1.10.10.60">
    <property type="entry name" value="Homeodomain-like"/>
    <property type="match status" value="1"/>
</dbReference>
<dbReference type="PANTHER" id="PTHR43280:SF32">
    <property type="entry name" value="TRANSCRIPTIONAL REGULATORY PROTEIN"/>
    <property type="match status" value="1"/>
</dbReference>
<dbReference type="SUPFAM" id="SSF46689">
    <property type="entry name" value="Homeodomain-like"/>
    <property type="match status" value="1"/>
</dbReference>
<keyword evidence="3" id="KW-0804">Transcription</keyword>
<dbReference type="PANTHER" id="PTHR43280">
    <property type="entry name" value="ARAC-FAMILY TRANSCRIPTIONAL REGULATOR"/>
    <property type="match status" value="1"/>
</dbReference>
<dbReference type="InterPro" id="IPR018060">
    <property type="entry name" value="HTH_AraC"/>
</dbReference>
<evidence type="ECO:0000313" key="6">
    <source>
        <dbReference type="Proteomes" id="UP000253410"/>
    </source>
</evidence>
<evidence type="ECO:0000256" key="3">
    <source>
        <dbReference type="ARBA" id="ARBA00023163"/>
    </source>
</evidence>
<comment type="caution">
    <text evidence="5">The sequence shown here is derived from an EMBL/GenBank/DDBJ whole genome shotgun (WGS) entry which is preliminary data.</text>
</comment>
<accession>A0A365XST7</accession>
<dbReference type="PROSITE" id="PS01124">
    <property type="entry name" value="HTH_ARAC_FAMILY_2"/>
    <property type="match status" value="1"/>
</dbReference>
<evidence type="ECO:0000313" key="5">
    <source>
        <dbReference type="EMBL" id="RBL89422.1"/>
    </source>
</evidence>
<keyword evidence="2" id="KW-0238">DNA-binding</keyword>
<dbReference type="Pfam" id="PF12833">
    <property type="entry name" value="HTH_18"/>
    <property type="match status" value="1"/>
</dbReference>
<dbReference type="GO" id="GO:0003700">
    <property type="term" value="F:DNA-binding transcription factor activity"/>
    <property type="evidence" value="ECO:0007669"/>
    <property type="project" value="InterPro"/>
</dbReference>
<name>A0A365XST7_9BACT</name>
<feature type="domain" description="HTH araC/xylS-type" evidence="4">
    <location>
        <begin position="188"/>
        <end position="298"/>
    </location>
</feature>
<keyword evidence="6" id="KW-1185">Reference proteome</keyword>
<evidence type="ECO:0000256" key="1">
    <source>
        <dbReference type="ARBA" id="ARBA00023015"/>
    </source>
</evidence>
<dbReference type="EMBL" id="QFFJ01000002">
    <property type="protein sequence ID" value="RBL89422.1"/>
    <property type="molecule type" value="Genomic_DNA"/>
</dbReference>
<reference evidence="5 6" key="1">
    <citation type="submission" date="2018-05" db="EMBL/GenBank/DDBJ databases">
        <title>Chitinophaga sp. K3CV102501T nov., isolated from isolated from a monsoon evergreen broad-leaved forest soil.</title>
        <authorList>
            <person name="Lv Y."/>
        </authorList>
    </citation>
    <scope>NUCLEOTIDE SEQUENCE [LARGE SCALE GENOMIC DNA]</scope>
    <source>
        <strain evidence="5 6">GDMCC 1.1325</strain>
    </source>
</reference>
<proteinExistence type="predicted"/>
<dbReference type="AlphaFoldDB" id="A0A365XST7"/>